<dbReference type="EMBL" id="CAJOBZ010000016">
    <property type="protein sequence ID" value="CAF4851963.1"/>
    <property type="molecule type" value="Genomic_DNA"/>
</dbReference>
<dbReference type="Proteomes" id="UP000663880">
    <property type="component" value="Unassembled WGS sequence"/>
</dbReference>
<evidence type="ECO:0000256" key="1">
    <source>
        <dbReference type="SAM" id="MobiDB-lite"/>
    </source>
</evidence>
<comment type="caution">
    <text evidence="2">The sequence shown here is derived from an EMBL/GenBank/DDBJ whole genome shotgun (WGS) entry which is preliminary data.</text>
</comment>
<reference evidence="2" key="1">
    <citation type="submission" date="2021-02" db="EMBL/GenBank/DDBJ databases">
        <authorList>
            <person name="Steward A R."/>
        </authorList>
    </citation>
    <scope>NUCLEOTIDE SEQUENCE</scope>
</reference>
<evidence type="ECO:0000313" key="2">
    <source>
        <dbReference type="EMBL" id="CAF4851963.1"/>
    </source>
</evidence>
<dbReference type="AlphaFoldDB" id="A0A821S241"/>
<protein>
    <submittedName>
        <fullName evidence="2">Uncharacterized protein</fullName>
    </submittedName>
</protein>
<sequence length="140" mass="15471">MNTFAPRAARTSQGTERRERAAAPVTLVLSMDGSLPRSFIHDGRVNGARGPRFAHVREKMARPPKSAGRPMLRSRWRGPGGSPSSSFTTFSADSLCFALDRFGRSAISHAPVTSRPVPGYLTDYVRLLWIKIKLIIFKTT</sequence>
<feature type="region of interest" description="Disordered" evidence="1">
    <location>
        <begin position="1"/>
        <end position="23"/>
    </location>
</feature>
<name>A0A821S241_9NEOP</name>
<organism evidence="2 3">
    <name type="scientific">Pieris macdunnoughi</name>
    <dbReference type="NCBI Taxonomy" id="345717"/>
    <lineage>
        <taxon>Eukaryota</taxon>
        <taxon>Metazoa</taxon>
        <taxon>Ecdysozoa</taxon>
        <taxon>Arthropoda</taxon>
        <taxon>Hexapoda</taxon>
        <taxon>Insecta</taxon>
        <taxon>Pterygota</taxon>
        <taxon>Neoptera</taxon>
        <taxon>Endopterygota</taxon>
        <taxon>Lepidoptera</taxon>
        <taxon>Glossata</taxon>
        <taxon>Ditrysia</taxon>
        <taxon>Papilionoidea</taxon>
        <taxon>Pieridae</taxon>
        <taxon>Pierinae</taxon>
        <taxon>Pieris</taxon>
    </lineage>
</organism>
<gene>
    <name evidence="2" type="ORF">PMACD_LOCUS7146</name>
</gene>
<feature type="region of interest" description="Disordered" evidence="1">
    <location>
        <begin position="60"/>
        <end position="85"/>
    </location>
</feature>
<proteinExistence type="predicted"/>
<evidence type="ECO:0000313" key="3">
    <source>
        <dbReference type="Proteomes" id="UP000663880"/>
    </source>
</evidence>
<keyword evidence="3" id="KW-1185">Reference proteome</keyword>
<accession>A0A821S241</accession>